<dbReference type="RefSeq" id="WP_198328530.1">
    <property type="nucleotide sequence ID" value="NZ_CP022129.1"/>
</dbReference>
<evidence type="ECO:0000313" key="2">
    <source>
        <dbReference type="Proteomes" id="UP000237423"/>
    </source>
</evidence>
<dbReference type="Gene3D" id="2.60.120.620">
    <property type="entry name" value="q2cbj1_9rhob like domain"/>
    <property type="match status" value="1"/>
</dbReference>
<organism evidence="1 2">
    <name type="scientific">Methylovulum psychrotolerans</name>
    <dbReference type="NCBI Taxonomy" id="1704499"/>
    <lineage>
        <taxon>Bacteria</taxon>
        <taxon>Pseudomonadati</taxon>
        <taxon>Pseudomonadota</taxon>
        <taxon>Gammaproteobacteria</taxon>
        <taxon>Methylococcales</taxon>
        <taxon>Methylococcaceae</taxon>
        <taxon>Methylovulum</taxon>
    </lineage>
</organism>
<name>A0A2S5CKG4_9GAMM</name>
<dbReference type="AlphaFoldDB" id="A0A2S5CKG4"/>
<comment type="caution">
    <text evidence="1">The sequence shown here is derived from an EMBL/GenBank/DDBJ whole genome shotgun (WGS) entry which is preliminary data.</text>
</comment>
<sequence length="231" mass="26155">MWTDIDGITTAKLLAYDTQCFPFANLAASVFKVNALERLHEDWRRHKIRRGQPAALGYNDNLLLRAMLQKLDDESAFYKVYHSFVRQVIGPAFGRKISYSSHPKMRVHLAGTPTVSKWHRDADITGRPEQINVWLPFTNTHDGNSLWLESYYGRADYRPVTVAYGQALIFDGGFLDHGTVSNTTDTTRVSLDFRFAIVGADLPETVRAIFASRPDNLLPADRDSPCTGQKY</sequence>
<gene>
    <name evidence="1" type="ORF">AADEFJLK_03196</name>
</gene>
<protein>
    <submittedName>
        <fullName evidence="1">Streptomycin biosynthesis enzyme StrG</fullName>
    </submittedName>
</protein>
<dbReference type="Proteomes" id="UP000237423">
    <property type="component" value="Unassembled WGS sequence"/>
</dbReference>
<dbReference type="SUPFAM" id="SSF51197">
    <property type="entry name" value="Clavaminate synthase-like"/>
    <property type="match status" value="1"/>
</dbReference>
<proteinExistence type="predicted"/>
<reference evidence="1 2" key="1">
    <citation type="submission" date="2017-11" db="EMBL/GenBank/DDBJ databases">
        <title>Draft Genome Sequence of Methylobacter psychrotolerans Sph1T, an Obligate Methanotroph from Low-Temperature Environments.</title>
        <authorList>
            <person name="Oshkin I.Y."/>
            <person name="Miroshnikov K."/>
            <person name="Belova S.E."/>
            <person name="Korzhenkov A."/>
            <person name="Toshchakov S.V."/>
            <person name="Dedysh S.N."/>
        </authorList>
    </citation>
    <scope>NUCLEOTIDE SEQUENCE [LARGE SCALE GENOMIC DNA]</scope>
    <source>
        <strain evidence="1 2">Sph1</strain>
    </source>
</reference>
<accession>A0A2S5CKG4</accession>
<dbReference type="EMBL" id="PGFZ01000007">
    <property type="protein sequence ID" value="POZ51232.1"/>
    <property type="molecule type" value="Genomic_DNA"/>
</dbReference>
<evidence type="ECO:0000313" key="1">
    <source>
        <dbReference type="EMBL" id="POZ51232.1"/>
    </source>
</evidence>